<name>A0AB39QDS9_9ACTN</name>
<dbReference type="RefSeq" id="WP_369221122.1">
    <property type="nucleotide sequence ID" value="NZ_CP163441.1"/>
</dbReference>
<gene>
    <name evidence="5" type="ORF">AB5J52_03830</name>
</gene>
<dbReference type="Pfam" id="PF13692">
    <property type="entry name" value="Glyco_trans_1_4"/>
    <property type="match status" value="1"/>
</dbReference>
<proteinExistence type="inferred from homology"/>
<dbReference type="InterPro" id="IPR050519">
    <property type="entry name" value="Glycosyltransf_28_UgtP"/>
</dbReference>
<dbReference type="GO" id="GO:0016758">
    <property type="term" value="F:hexosyltransferase activity"/>
    <property type="evidence" value="ECO:0007669"/>
    <property type="project" value="InterPro"/>
</dbReference>
<sequence>MPHLGSTVYLRALAAAALRSRRAAAPRRTAPAERVVIVSASIGAGHDGAAHELHRRLRAEGVTVDRYDLLDLLPARMGRAVRDGYHRMLVRAPWVYQRIYSSTERAGGGGPLARALLRTAEDRMLRALPADTGAVVSTYPGASRVLGRLRLAGRLDVPVFTYLTDFSVHPLWVADGVDVHLAAHAVPAAQARALGAGDVRVGGPVVDPRFRPGQAGERSAARARFGLPAAAPLALLVAGSWGVGPVRQVALELQGCGAVVPVVVCGRNEALARQLREDGIEHAYGWVDDMPGLMHAADVLVQNAGGLTSLEAFAAGLPVASYRCIPGHGPANAAALDEAGVAAWIQDAAELKDVLCDLIGGPRGLLQREAGLALFAAAGRGPADAIAHACGARAPLPVPLTVAASGVCGAGAGAGVVPCVAGGVGAGAGVVPCVAGGAGARPAVAPSAADRIRTRPALRRLAATTVAACTVWACAVGTGVATTDTGTGVMHAIGRTLDLDGPPHAHHPEGHHS</sequence>
<evidence type="ECO:0000259" key="4">
    <source>
        <dbReference type="Pfam" id="PF06925"/>
    </source>
</evidence>
<evidence type="ECO:0000256" key="3">
    <source>
        <dbReference type="ARBA" id="ARBA00022679"/>
    </source>
</evidence>
<keyword evidence="3 5" id="KW-0808">Transferase</keyword>
<dbReference type="SUPFAM" id="SSF53756">
    <property type="entry name" value="UDP-Glycosyltransferase/glycogen phosphorylase"/>
    <property type="match status" value="1"/>
</dbReference>
<dbReference type="EMBL" id="CP163441">
    <property type="protein sequence ID" value="XDQ41472.1"/>
    <property type="molecule type" value="Genomic_DNA"/>
</dbReference>
<dbReference type="PANTHER" id="PTHR43025">
    <property type="entry name" value="MONOGALACTOSYLDIACYLGLYCEROL SYNTHASE"/>
    <property type="match status" value="1"/>
</dbReference>
<dbReference type="Pfam" id="PF06925">
    <property type="entry name" value="MGDG_synth"/>
    <property type="match status" value="1"/>
</dbReference>
<dbReference type="AlphaFoldDB" id="A0AB39QDS9"/>
<dbReference type="GO" id="GO:0016020">
    <property type="term" value="C:membrane"/>
    <property type="evidence" value="ECO:0007669"/>
    <property type="project" value="GOC"/>
</dbReference>
<dbReference type="Gene3D" id="3.40.50.2000">
    <property type="entry name" value="Glycogen Phosphorylase B"/>
    <property type="match status" value="1"/>
</dbReference>
<protein>
    <submittedName>
        <fullName evidence="5">Glycosyltransferase</fullName>
        <ecNumber evidence="5">2.4.-.-</ecNumber>
    </submittedName>
</protein>
<evidence type="ECO:0000256" key="2">
    <source>
        <dbReference type="ARBA" id="ARBA00022676"/>
    </source>
</evidence>
<dbReference type="GO" id="GO:0009247">
    <property type="term" value="P:glycolipid biosynthetic process"/>
    <property type="evidence" value="ECO:0007669"/>
    <property type="project" value="InterPro"/>
</dbReference>
<reference evidence="5" key="1">
    <citation type="submission" date="2024-07" db="EMBL/GenBank/DDBJ databases">
        <authorList>
            <person name="Yu S.T."/>
        </authorList>
    </citation>
    <scope>NUCLEOTIDE SEQUENCE</scope>
    <source>
        <strain evidence="5">R39</strain>
    </source>
</reference>
<dbReference type="EC" id="2.4.-.-" evidence="5"/>
<feature type="domain" description="Diacylglycerol glucosyltransferase N-terminal" evidence="4">
    <location>
        <begin position="46"/>
        <end position="193"/>
    </location>
</feature>
<evidence type="ECO:0000313" key="5">
    <source>
        <dbReference type="EMBL" id="XDQ41472.1"/>
    </source>
</evidence>
<organism evidence="5">
    <name type="scientific">Streptomyces sp. R39</name>
    <dbReference type="NCBI Taxonomy" id="3238631"/>
    <lineage>
        <taxon>Bacteria</taxon>
        <taxon>Bacillati</taxon>
        <taxon>Actinomycetota</taxon>
        <taxon>Actinomycetes</taxon>
        <taxon>Kitasatosporales</taxon>
        <taxon>Streptomycetaceae</taxon>
        <taxon>Streptomyces</taxon>
    </lineage>
</organism>
<dbReference type="PANTHER" id="PTHR43025:SF3">
    <property type="entry name" value="MONOGALACTOSYLDIACYLGLYCEROL SYNTHASE 1, CHLOROPLASTIC"/>
    <property type="match status" value="1"/>
</dbReference>
<dbReference type="InterPro" id="IPR009695">
    <property type="entry name" value="Diacylglyc_glucosyltr_N"/>
</dbReference>
<keyword evidence="2 5" id="KW-0328">Glycosyltransferase</keyword>
<accession>A0AB39QDS9</accession>
<comment type="similarity">
    <text evidence="1">Belongs to the glycosyltransferase 28 family.</text>
</comment>
<evidence type="ECO:0000256" key="1">
    <source>
        <dbReference type="ARBA" id="ARBA00006962"/>
    </source>
</evidence>